<sequence length="133" mass="13614">MELWTVGVFGISFLLGVGLGRAISLPLKGLLVGAGLLLAAFAVVSPEGAIALGKGVLEWAVGHALAAMGYPREWAQALWSPEWGRVLERIATDAIRSAMGTAQGPGALEALGRGLLSRPDLAFGLGVLAGVRA</sequence>
<organism evidence="2">
    <name type="scientific">Thermus caliditerrae</name>
    <dbReference type="NCBI Taxonomy" id="1330700"/>
    <lineage>
        <taxon>Bacteria</taxon>
        <taxon>Thermotogati</taxon>
        <taxon>Deinococcota</taxon>
        <taxon>Deinococci</taxon>
        <taxon>Thermales</taxon>
        <taxon>Thermaceae</taxon>
        <taxon>Thermus</taxon>
    </lineage>
</organism>
<comment type="caution">
    <text evidence="2">The sequence shown here is derived from an EMBL/GenBank/DDBJ whole genome shotgun (WGS) entry which is preliminary data.</text>
</comment>
<keyword evidence="1" id="KW-0472">Membrane</keyword>
<protein>
    <submittedName>
        <fullName evidence="2">Uncharacterized protein</fullName>
    </submittedName>
</protein>
<accession>A0A7C5VFK7</accession>
<evidence type="ECO:0000256" key="1">
    <source>
        <dbReference type="SAM" id="Phobius"/>
    </source>
</evidence>
<dbReference type="EMBL" id="DRXE01000085">
    <property type="protein sequence ID" value="HHM67569.1"/>
    <property type="molecule type" value="Genomic_DNA"/>
</dbReference>
<reference evidence="2" key="1">
    <citation type="journal article" date="2020" name="mSystems">
        <title>Genome- and Community-Level Interaction Insights into Carbon Utilization and Element Cycling Functions of Hydrothermarchaeota in Hydrothermal Sediment.</title>
        <authorList>
            <person name="Zhou Z."/>
            <person name="Liu Y."/>
            <person name="Xu W."/>
            <person name="Pan J."/>
            <person name="Luo Z.H."/>
            <person name="Li M."/>
        </authorList>
    </citation>
    <scope>NUCLEOTIDE SEQUENCE [LARGE SCALE GENOMIC DNA]</scope>
    <source>
        <strain evidence="2">SpSt-1071</strain>
    </source>
</reference>
<proteinExistence type="predicted"/>
<gene>
    <name evidence="2" type="ORF">ENM28_02410</name>
</gene>
<keyword evidence="1" id="KW-0812">Transmembrane</keyword>
<dbReference type="AlphaFoldDB" id="A0A7C5VFK7"/>
<evidence type="ECO:0000313" key="2">
    <source>
        <dbReference type="EMBL" id="HHM67569.1"/>
    </source>
</evidence>
<keyword evidence="1" id="KW-1133">Transmembrane helix</keyword>
<feature type="transmembrane region" description="Helical" evidence="1">
    <location>
        <begin position="32"/>
        <end position="52"/>
    </location>
</feature>
<name>A0A7C5VFK7_9DEIN</name>